<evidence type="ECO:0000313" key="1">
    <source>
        <dbReference type="EMBL" id="GBL83419.1"/>
    </source>
</evidence>
<evidence type="ECO:0000313" key="2">
    <source>
        <dbReference type="Proteomes" id="UP000499080"/>
    </source>
</evidence>
<gene>
    <name evidence="1" type="ORF">AVEN_110717_1</name>
</gene>
<organism evidence="1 2">
    <name type="scientific">Araneus ventricosus</name>
    <name type="common">Orbweaver spider</name>
    <name type="synonym">Epeira ventricosa</name>
    <dbReference type="NCBI Taxonomy" id="182803"/>
    <lineage>
        <taxon>Eukaryota</taxon>
        <taxon>Metazoa</taxon>
        <taxon>Ecdysozoa</taxon>
        <taxon>Arthropoda</taxon>
        <taxon>Chelicerata</taxon>
        <taxon>Arachnida</taxon>
        <taxon>Araneae</taxon>
        <taxon>Araneomorphae</taxon>
        <taxon>Entelegynae</taxon>
        <taxon>Araneoidea</taxon>
        <taxon>Araneidae</taxon>
        <taxon>Araneus</taxon>
    </lineage>
</organism>
<protein>
    <recommendedName>
        <fullName evidence="3">PiggyBac transposable element-derived protein domain-containing protein</fullName>
    </recommendedName>
</protein>
<proteinExistence type="predicted"/>
<dbReference type="Proteomes" id="UP000499080">
    <property type="component" value="Unassembled WGS sequence"/>
</dbReference>
<reference evidence="1 2" key="1">
    <citation type="journal article" date="2019" name="Sci. Rep.">
        <title>Orb-weaving spider Araneus ventricosus genome elucidates the spidroin gene catalogue.</title>
        <authorList>
            <person name="Kono N."/>
            <person name="Nakamura H."/>
            <person name="Ohtoshi R."/>
            <person name="Moran D.A.P."/>
            <person name="Shinohara A."/>
            <person name="Yoshida Y."/>
            <person name="Fujiwara M."/>
            <person name="Mori M."/>
            <person name="Tomita M."/>
            <person name="Arakawa K."/>
        </authorList>
    </citation>
    <scope>NUCLEOTIDE SEQUENCE [LARGE SCALE GENOMIC DNA]</scope>
</reference>
<keyword evidence="2" id="KW-1185">Reference proteome</keyword>
<dbReference type="AlphaFoldDB" id="A0A4Y2AVX1"/>
<name>A0A4Y2AVX1_ARAVE</name>
<comment type="caution">
    <text evidence="1">The sequence shown here is derived from an EMBL/GenBank/DDBJ whole genome shotgun (WGS) entry which is preliminary data.</text>
</comment>
<sequence>MPRKFLTAQEALDFLWTLDDSDLDDIDNELVILPPDTDALRDTEDINDSSTRKVEETMCDDQYITNDTNAHYIL</sequence>
<accession>A0A4Y2AVX1</accession>
<evidence type="ECO:0008006" key="3">
    <source>
        <dbReference type="Google" id="ProtNLM"/>
    </source>
</evidence>
<dbReference type="EMBL" id="BGPR01000032">
    <property type="protein sequence ID" value="GBL83419.1"/>
    <property type="molecule type" value="Genomic_DNA"/>
</dbReference>